<name>A0A7J6TZ48_PEROL</name>
<comment type="caution">
    <text evidence="1">The sequence shown here is derived from an EMBL/GenBank/DDBJ whole genome shotgun (WGS) entry which is preliminary data.</text>
</comment>
<sequence>MASALDPLPFEAWWALQDHKYQQNESADGYLADLRRLLVLSGLPETVSAQVRLSAAPEASLGLSRVRGYMPADGSGSRCYLSETWASILVERVLPGRDPLDKGVILAAAKTMTVRMGKMALCGLRKGEPLDYLA</sequence>
<keyword evidence="2" id="KW-1185">Reference proteome</keyword>
<proteinExistence type="predicted"/>
<evidence type="ECO:0000313" key="1">
    <source>
        <dbReference type="EMBL" id="KAF4750573.1"/>
    </source>
</evidence>
<dbReference type="EMBL" id="JABANO010007165">
    <property type="protein sequence ID" value="KAF4750573.1"/>
    <property type="molecule type" value="Genomic_DNA"/>
</dbReference>
<reference evidence="1 2" key="1">
    <citation type="submission" date="2020-04" db="EMBL/GenBank/DDBJ databases">
        <title>Perkinsus olseni comparative genomics.</title>
        <authorList>
            <person name="Bogema D.R."/>
        </authorList>
    </citation>
    <scope>NUCLEOTIDE SEQUENCE [LARGE SCALE GENOMIC DNA]</scope>
    <source>
        <strain evidence="1 2">ATCC PRA-207</strain>
    </source>
</reference>
<organism evidence="1 2">
    <name type="scientific">Perkinsus olseni</name>
    <name type="common">Perkinsus atlanticus</name>
    <dbReference type="NCBI Taxonomy" id="32597"/>
    <lineage>
        <taxon>Eukaryota</taxon>
        <taxon>Sar</taxon>
        <taxon>Alveolata</taxon>
        <taxon>Perkinsozoa</taxon>
        <taxon>Perkinsea</taxon>
        <taxon>Perkinsida</taxon>
        <taxon>Perkinsidae</taxon>
        <taxon>Perkinsus</taxon>
    </lineage>
</organism>
<accession>A0A7J6TZ48</accession>
<dbReference type="AlphaFoldDB" id="A0A7J6TZ48"/>
<protein>
    <submittedName>
        <fullName evidence="1">Uncharacterized protein</fullName>
    </submittedName>
</protein>
<evidence type="ECO:0000313" key="2">
    <source>
        <dbReference type="Proteomes" id="UP000553632"/>
    </source>
</evidence>
<gene>
    <name evidence="1" type="ORF">FOZ63_001376</name>
</gene>
<dbReference type="Proteomes" id="UP000553632">
    <property type="component" value="Unassembled WGS sequence"/>
</dbReference>